<keyword evidence="2" id="KW-1185">Reference proteome</keyword>
<reference evidence="2" key="1">
    <citation type="journal article" date="2022" name="Mol. Ecol. Resour.">
        <title>The genomes of chicory, endive, great burdock and yacon provide insights into Asteraceae palaeo-polyploidization history and plant inulin production.</title>
        <authorList>
            <person name="Fan W."/>
            <person name="Wang S."/>
            <person name="Wang H."/>
            <person name="Wang A."/>
            <person name="Jiang F."/>
            <person name="Liu H."/>
            <person name="Zhao H."/>
            <person name="Xu D."/>
            <person name="Zhang Y."/>
        </authorList>
    </citation>
    <scope>NUCLEOTIDE SEQUENCE [LARGE SCALE GENOMIC DNA]</scope>
    <source>
        <strain evidence="2">cv. Yunnan</strain>
    </source>
</reference>
<proteinExistence type="predicted"/>
<comment type="caution">
    <text evidence="1">The sequence shown here is derived from an EMBL/GenBank/DDBJ whole genome shotgun (WGS) entry which is preliminary data.</text>
</comment>
<dbReference type="EMBL" id="CM042024">
    <property type="protein sequence ID" value="KAI3810283.1"/>
    <property type="molecule type" value="Genomic_DNA"/>
</dbReference>
<protein>
    <submittedName>
        <fullName evidence="1">Uncharacterized protein</fullName>
    </submittedName>
</protein>
<gene>
    <name evidence="1" type="ORF">L1987_19894</name>
</gene>
<dbReference type="Proteomes" id="UP001056120">
    <property type="component" value="Linkage Group LG07"/>
</dbReference>
<sequence length="110" mass="12407">MGQQRQSAQMRQMTFNVQNLHRAPPSKLPLSLFSVNLLRKLIKPVVVLDEVRATTVAPAIGIPYMTLVKEQQQLTKRGDSHADEHVGHEDIDYGISSKHTIDSKLMPLHE</sequence>
<organism evidence="1 2">
    <name type="scientific">Smallanthus sonchifolius</name>
    <dbReference type="NCBI Taxonomy" id="185202"/>
    <lineage>
        <taxon>Eukaryota</taxon>
        <taxon>Viridiplantae</taxon>
        <taxon>Streptophyta</taxon>
        <taxon>Embryophyta</taxon>
        <taxon>Tracheophyta</taxon>
        <taxon>Spermatophyta</taxon>
        <taxon>Magnoliopsida</taxon>
        <taxon>eudicotyledons</taxon>
        <taxon>Gunneridae</taxon>
        <taxon>Pentapetalae</taxon>
        <taxon>asterids</taxon>
        <taxon>campanulids</taxon>
        <taxon>Asterales</taxon>
        <taxon>Asteraceae</taxon>
        <taxon>Asteroideae</taxon>
        <taxon>Heliantheae alliance</taxon>
        <taxon>Millerieae</taxon>
        <taxon>Smallanthus</taxon>
    </lineage>
</organism>
<name>A0ACB9IRJ6_9ASTR</name>
<evidence type="ECO:0000313" key="1">
    <source>
        <dbReference type="EMBL" id="KAI3810283.1"/>
    </source>
</evidence>
<accession>A0ACB9IRJ6</accession>
<reference evidence="1 2" key="2">
    <citation type="journal article" date="2022" name="Mol. Ecol. Resour.">
        <title>The genomes of chicory, endive, great burdock and yacon provide insights into Asteraceae paleo-polyploidization history and plant inulin production.</title>
        <authorList>
            <person name="Fan W."/>
            <person name="Wang S."/>
            <person name="Wang H."/>
            <person name="Wang A."/>
            <person name="Jiang F."/>
            <person name="Liu H."/>
            <person name="Zhao H."/>
            <person name="Xu D."/>
            <person name="Zhang Y."/>
        </authorList>
    </citation>
    <scope>NUCLEOTIDE SEQUENCE [LARGE SCALE GENOMIC DNA]</scope>
    <source>
        <strain evidence="2">cv. Yunnan</strain>
        <tissue evidence="1">Leaves</tissue>
    </source>
</reference>
<evidence type="ECO:0000313" key="2">
    <source>
        <dbReference type="Proteomes" id="UP001056120"/>
    </source>
</evidence>